<keyword evidence="1" id="KW-0472">Membrane</keyword>
<dbReference type="Proteomes" id="UP000460272">
    <property type="component" value="Unassembled WGS sequence"/>
</dbReference>
<dbReference type="AlphaFoldDB" id="A0A6P2BQ28"/>
<keyword evidence="3" id="KW-1185">Reference proteome</keyword>
<feature type="transmembrane region" description="Helical" evidence="1">
    <location>
        <begin position="73"/>
        <end position="99"/>
    </location>
</feature>
<evidence type="ECO:0000313" key="3">
    <source>
        <dbReference type="Proteomes" id="UP000460272"/>
    </source>
</evidence>
<dbReference type="OrthoDB" id="3170677at2"/>
<proteinExistence type="predicted"/>
<sequence>MRVNLLSGVVATVFCVLATTLVNGSAGAIFAVVLTIAITTLLLSYLIILPSAWALRRTQPDVVRPFRVPGGRVGLGICTALVFGWVAFGSFVAVFPGMLERLFGIGYDFEDAWGVSRTTFEVFTLGTLAVVVGVAVLGYLWRRPQDR</sequence>
<evidence type="ECO:0008006" key="4">
    <source>
        <dbReference type="Google" id="ProtNLM"/>
    </source>
</evidence>
<feature type="transmembrane region" description="Helical" evidence="1">
    <location>
        <begin position="28"/>
        <end position="53"/>
    </location>
</feature>
<organism evidence="2 3">
    <name type="scientific">Trebonia kvetii</name>
    <dbReference type="NCBI Taxonomy" id="2480626"/>
    <lineage>
        <taxon>Bacteria</taxon>
        <taxon>Bacillati</taxon>
        <taxon>Actinomycetota</taxon>
        <taxon>Actinomycetes</taxon>
        <taxon>Streptosporangiales</taxon>
        <taxon>Treboniaceae</taxon>
        <taxon>Trebonia</taxon>
    </lineage>
</organism>
<keyword evidence="1" id="KW-1133">Transmembrane helix</keyword>
<gene>
    <name evidence="2" type="ORF">EAS64_32680</name>
</gene>
<comment type="caution">
    <text evidence="2">The sequence shown here is derived from an EMBL/GenBank/DDBJ whole genome shotgun (WGS) entry which is preliminary data.</text>
</comment>
<accession>A0A6P2BQ28</accession>
<dbReference type="RefSeq" id="WP_145859336.1">
    <property type="nucleotide sequence ID" value="NZ_RPFW01000007.1"/>
</dbReference>
<evidence type="ECO:0000256" key="1">
    <source>
        <dbReference type="SAM" id="Phobius"/>
    </source>
</evidence>
<feature type="transmembrane region" description="Helical" evidence="1">
    <location>
        <begin position="119"/>
        <end position="141"/>
    </location>
</feature>
<evidence type="ECO:0000313" key="2">
    <source>
        <dbReference type="EMBL" id="TVZ01060.1"/>
    </source>
</evidence>
<dbReference type="EMBL" id="RPFW01000007">
    <property type="protein sequence ID" value="TVZ01060.1"/>
    <property type="molecule type" value="Genomic_DNA"/>
</dbReference>
<name>A0A6P2BQ28_9ACTN</name>
<protein>
    <recommendedName>
        <fullName evidence="4">Amino acid permease</fullName>
    </recommendedName>
</protein>
<reference evidence="2 3" key="1">
    <citation type="submission" date="2018-11" db="EMBL/GenBank/DDBJ databases">
        <title>Trebonia kvetii gen.nov., sp.nov., a novel acidophilic actinobacterium, and proposal of the new actinobacterial family Treboniaceae fam. nov.</title>
        <authorList>
            <person name="Rapoport D."/>
            <person name="Sagova-Mareckova M."/>
            <person name="Sedlacek I."/>
            <person name="Provaznik J."/>
            <person name="Kralova S."/>
            <person name="Pavlinic D."/>
            <person name="Benes V."/>
            <person name="Kopecky J."/>
        </authorList>
    </citation>
    <scope>NUCLEOTIDE SEQUENCE [LARGE SCALE GENOMIC DNA]</scope>
    <source>
        <strain evidence="2 3">15Tr583</strain>
    </source>
</reference>
<keyword evidence="1" id="KW-0812">Transmembrane</keyword>